<feature type="transmembrane region" description="Helical" evidence="2">
    <location>
        <begin position="239"/>
        <end position="257"/>
    </location>
</feature>
<keyword evidence="2" id="KW-1133">Transmembrane helix</keyword>
<dbReference type="Proteomes" id="UP000277580">
    <property type="component" value="Unassembled WGS sequence"/>
</dbReference>
<sequence length="302" mass="33967">MPTPISTAPMAYKLTLQFSPWSLSFPRLFLSAPASPPITRDPPPLYPVSPGSSESDDTTRPSQHILGTSEAFDTVGPFQRGDYDPFLDRADTYSGYESSEYAESCYSYADRSDEVLSLLYARSSYEVAPPSPCEEYGDLLDFETPLPVPRVPARPSTSGNSEHEENLSELLDLVTPFPVPRPSATPSASKSWHGYKPFEYLYQTPTPGQGSWSDENTHPPLQEYHLELPSPACLWEWRWTVISIITFLVGWCALAMVELEWDWYYTVSGVALVVFVFAASGRLRVWWGVMMRGWKLAYMVFG</sequence>
<name>A0A3N4KNI1_9PEZI</name>
<protein>
    <recommendedName>
        <fullName evidence="5">Transmembrane protein</fullName>
    </recommendedName>
</protein>
<accession>A0A3N4KNI1</accession>
<dbReference type="EMBL" id="ML119147">
    <property type="protein sequence ID" value="RPB09911.1"/>
    <property type="molecule type" value="Genomic_DNA"/>
</dbReference>
<feature type="region of interest" description="Disordered" evidence="1">
    <location>
        <begin position="36"/>
        <end position="63"/>
    </location>
</feature>
<dbReference type="InParanoid" id="A0A3N4KNI1"/>
<dbReference type="AlphaFoldDB" id="A0A3N4KNI1"/>
<reference evidence="3 4" key="1">
    <citation type="journal article" date="2018" name="Nat. Ecol. Evol.">
        <title>Pezizomycetes genomes reveal the molecular basis of ectomycorrhizal truffle lifestyle.</title>
        <authorList>
            <person name="Murat C."/>
            <person name="Payen T."/>
            <person name="Noel B."/>
            <person name="Kuo A."/>
            <person name="Morin E."/>
            <person name="Chen J."/>
            <person name="Kohler A."/>
            <person name="Krizsan K."/>
            <person name="Balestrini R."/>
            <person name="Da Silva C."/>
            <person name="Montanini B."/>
            <person name="Hainaut M."/>
            <person name="Levati E."/>
            <person name="Barry K.W."/>
            <person name="Belfiori B."/>
            <person name="Cichocki N."/>
            <person name="Clum A."/>
            <person name="Dockter R.B."/>
            <person name="Fauchery L."/>
            <person name="Guy J."/>
            <person name="Iotti M."/>
            <person name="Le Tacon F."/>
            <person name="Lindquist E.A."/>
            <person name="Lipzen A."/>
            <person name="Malagnac F."/>
            <person name="Mello A."/>
            <person name="Molinier V."/>
            <person name="Miyauchi S."/>
            <person name="Poulain J."/>
            <person name="Riccioni C."/>
            <person name="Rubini A."/>
            <person name="Sitrit Y."/>
            <person name="Splivallo R."/>
            <person name="Traeger S."/>
            <person name="Wang M."/>
            <person name="Zifcakova L."/>
            <person name="Wipf D."/>
            <person name="Zambonelli A."/>
            <person name="Paolocci F."/>
            <person name="Nowrousian M."/>
            <person name="Ottonello S."/>
            <person name="Baldrian P."/>
            <person name="Spatafora J.W."/>
            <person name="Henrissat B."/>
            <person name="Nagy L.G."/>
            <person name="Aury J.M."/>
            <person name="Wincker P."/>
            <person name="Grigoriev I.V."/>
            <person name="Bonfante P."/>
            <person name="Martin F.M."/>
        </authorList>
    </citation>
    <scope>NUCLEOTIDE SEQUENCE [LARGE SCALE GENOMIC DNA]</scope>
    <source>
        <strain evidence="3 4">CCBAS932</strain>
    </source>
</reference>
<keyword evidence="2" id="KW-0472">Membrane</keyword>
<dbReference type="OrthoDB" id="5394547at2759"/>
<proteinExistence type="predicted"/>
<feature type="compositionally biased region" description="Pro residues" evidence="1">
    <location>
        <begin position="36"/>
        <end position="47"/>
    </location>
</feature>
<keyword evidence="2" id="KW-0812">Transmembrane</keyword>
<organism evidence="3 4">
    <name type="scientific">Morchella conica CCBAS932</name>
    <dbReference type="NCBI Taxonomy" id="1392247"/>
    <lineage>
        <taxon>Eukaryota</taxon>
        <taxon>Fungi</taxon>
        <taxon>Dikarya</taxon>
        <taxon>Ascomycota</taxon>
        <taxon>Pezizomycotina</taxon>
        <taxon>Pezizomycetes</taxon>
        <taxon>Pezizales</taxon>
        <taxon>Morchellaceae</taxon>
        <taxon>Morchella</taxon>
    </lineage>
</organism>
<evidence type="ECO:0000256" key="2">
    <source>
        <dbReference type="SAM" id="Phobius"/>
    </source>
</evidence>
<gene>
    <name evidence="3" type="ORF">P167DRAFT_283722</name>
</gene>
<evidence type="ECO:0000313" key="4">
    <source>
        <dbReference type="Proteomes" id="UP000277580"/>
    </source>
</evidence>
<keyword evidence="4" id="KW-1185">Reference proteome</keyword>
<evidence type="ECO:0000256" key="1">
    <source>
        <dbReference type="SAM" id="MobiDB-lite"/>
    </source>
</evidence>
<evidence type="ECO:0008006" key="5">
    <source>
        <dbReference type="Google" id="ProtNLM"/>
    </source>
</evidence>
<evidence type="ECO:0000313" key="3">
    <source>
        <dbReference type="EMBL" id="RPB09911.1"/>
    </source>
</evidence>
<feature type="transmembrane region" description="Helical" evidence="2">
    <location>
        <begin position="263"/>
        <end position="285"/>
    </location>
</feature>